<accession>A0A9N8ETR9</accession>
<keyword evidence="2" id="KW-0720">Serine protease</keyword>
<keyword evidence="5" id="KW-1185">Reference proteome</keyword>
<proteinExistence type="inferred from homology"/>
<dbReference type="SUPFAM" id="SSF53474">
    <property type="entry name" value="alpha/beta-Hydrolases"/>
    <property type="match status" value="1"/>
</dbReference>
<comment type="similarity">
    <text evidence="1 2">Belongs to the peptidase S9A family.</text>
</comment>
<organism evidence="4 5">
    <name type="scientific">Seminavis robusta</name>
    <dbReference type="NCBI Taxonomy" id="568900"/>
    <lineage>
        <taxon>Eukaryota</taxon>
        <taxon>Sar</taxon>
        <taxon>Stramenopiles</taxon>
        <taxon>Ochrophyta</taxon>
        <taxon>Bacillariophyta</taxon>
        <taxon>Bacillariophyceae</taxon>
        <taxon>Bacillariophycidae</taxon>
        <taxon>Naviculales</taxon>
        <taxon>Naviculaceae</taxon>
        <taxon>Seminavis</taxon>
    </lineage>
</organism>
<dbReference type="InterPro" id="IPR002470">
    <property type="entry name" value="Peptidase_S9A"/>
</dbReference>
<gene>
    <name evidence="4" type="ORF">SEMRO_1850_G301600.1</name>
</gene>
<dbReference type="Gene3D" id="2.130.10.120">
    <property type="entry name" value="Prolyl oligopeptidase, N-terminal domain"/>
    <property type="match status" value="1"/>
</dbReference>
<dbReference type="Gene3D" id="3.40.50.1820">
    <property type="entry name" value="alpha/beta hydrolase"/>
    <property type="match status" value="1"/>
</dbReference>
<dbReference type="PANTHER" id="PTHR42881:SF13">
    <property type="entry name" value="PROLYL ENDOPEPTIDASE"/>
    <property type="match status" value="1"/>
</dbReference>
<dbReference type="EMBL" id="CAICTM010001848">
    <property type="protein sequence ID" value="CAB9526578.1"/>
    <property type="molecule type" value="Genomic_DNA"/>
</dbReference>
<protein>
    <recommendedName>
        <fullName evidence="2">Prolyl endopeptidase</fullName>
        <ecNumber evidence="2">3.4.21.-</ecNumber>
    </recommendedName>
</protein>
<evidence type="ECO:0000313" key="5">
    <source>
        <dbReference type="Proteomes" id="UP001153069"/>
    </source>
</evidence>
<dbReference type="SUPFAM" id="SSF50993">
    <property type="entry name" value="Peptidase/esterase 'gauge' domain"/>
    <property type="match status" value="1"/>
</dbReference>
<dbReference type="EC" id="3.4.21.-" evidence="2"/>
<evidence type="ECO:0000259" key="3">
    <source>
        <dbReference type="Pfam" id="PF00326"/>
    </source>
</evidence>
<evidence type="ECO:0000256" key="2">
    <source>
        <dbReference type="RuleBase" id="RU368024"/>
    </source>
</evidence>
<dbReference type="InterPro" id="IPR051167">
    <property type="entry name" value="Prolyl_oligopep/macrocyclase"/>
</dbReference>
<keyword evidence="2" id="KW-0378">Hydrolase</keyword>
<dbReference type="Pfam" id="PF00326">
    <property type="entry name" value="Peptidase_S9"/>
    <property type="match status" value="1"/>
</dbReference>
<feature type="domain" description="Peptidase S9 prolyl oligopeptidase catalytic" evidence="3">
    <location>
        <begin position="524"/>
        <end position="731"/>
    </location>
</feature>
<evidence type="ECO:0000313" key="4">
    <source>
        <dbReference type="EMBL" id="CAB9526578.1"/>
    </source>
</evidence>
<dbReference type="AlphaFoldDB" id="A0A9N8ETR9"/>
<dbReference type="PANTHER" id="PTHR42881">
    <property type="entry name" value="PROLYL ENDOPEPTIDASE"/>
    <property type="match status" value="1"/>
</dbReference>
<dbReference type="GO" id="GO:0006508">
    <property type="term" value="P:proteolysis"/>
    <property type="evidence" value="ECO:0007669"/>
    <property type="project" value="UniProtKB-KW"/>
</dbReference>
<name>A0A9N8ETR9_9STRA</name>
<dbReference type="GO" id="GO:0005829">
    <property type="term" value="C:cytosol"/>
    <property type="evidence" value="ECO:0007669"/>
    <property type="project" value="TreeGrafter"/>
</dbReference>
<keyword evidence="2" id="KW-0645">Protease</keyword>
<evidence type="ECO:0000256" key="1">
    <source>
        <dbReference type="ARBA" id="ARBA00005228"/>
    </source>
</evidence>
<dbReference type="InterPro" id="IPR029058">
    <property type="entry name" value="AB_hydrolase_fold"/>
</dbReference>
<comment type="caution">
    <text evidence="4">The sequence shown here is derived from an EMBL/GenBank/DDBJ whole genome shotgun (WGS) entry which is preliminary data.</text>
</comment>
<dbReference type="PRINTS" id="PR00862">
    <property type="entry name" value="PROLIGOPTASE"/>
</dbReference>
<dbReference type="GO" id="GO:0070012">
    <property type="term" value="F:oligopeptidase activity"/>
    <property type="evidence" value="ECO:0007669"/>
    <property type="project" value="TreeGrafter"/>
</dbReference>
<dbReference type="Proteomes" id="UP001153069">
    <property type="component" value="Unassembled WGS sequence"/>
</dbReference>
<dbReference type="GO" id="GO:0004252">
    <property type="term" value="F:serine-type endopeptidase activity"/>
    <property type="evidence" value="ECO:0007669"/>
    <property type="project" value="UniProtKB-UniRule"/>
</dbReference>
<dbReference type="OrthoDB" id="248387at2759"/>
<dbReference type="InterPro" id="IPR001375">
    <property type="entry name" value="Peptidase_S9_cat"/>
</dbReference>
<sequence>MAAEEDPYIWLEAVESEESLDFARGANEKTLKSLGDPTKGSTYGRVLAALESEDRIPYVVKRGLDDNGNELVFNFWSDAGNPKGIWRKCTMNSYKTKNPEWETVLDLDEMSNKDGISWVWEGSEILERDCDPNSDGGKRVTRALLRLSRGGSDAVHIKEFDFLSGDFVSENPFNLPEAKTDVSYKSRDVLIVGTDFGPDSLTDSGYPRTVREWVRGTDIKKAPIVVEGEKSDMEVAAYIDDQRRRNGPIYEVHERVITFFSSRKWVRMIEYEHLLAPDDPLREKVGNPPKFQEIQVQEDALVDFLGNLMIITLRSDWAPIPGENYIQGSLLYVDAKTFLEKGPENCSFKVLFAPSERTASANYAATKNYLIHVILDNVKSKVEFYKITSDGFVRVGKDVEPQIRDVTVYPVDSLEDDRFWLSTSSFLEPDTLQMADASLVEASDSDVENLYAIAKMKSLPSQFNSSNLIAVQGVSTSTDGTQVPYFLIKNKNVILDGKNPTLMYGYGGFEQSESPYYAAIPGIAWLERGGVYVIANIRGGGEFGAKWHQAALKKNRNKAYEDFIAVAEDLIASGYCKPLTLAIQGGSNGGLLVGNMYTMRPDLFGAIVCEVPLIDMKRFNILLAGASWMGEYGDPSTDDWDNYLHKYSPYHNIDTSVEKYPAILVTTSTRDDRVHPAHARKFVKKLWDLGMGKDWPVYYYENIEGGHGGAADAKQSAFLKSLAYDFMFETLSGNAKFL</sequence>
<reference evidence="4" key="1">
    <citation type="submission" date="2020-06" db="EMBL/GenBank/DDBJ databases">
        <authorList>
            <consortium name="Plant Systems Biology data submission"/>
        </authorList>
    </citation>
    <scope>NUCLEOTIDE SEQUENCE</scope>
    <source>
        <strain evidence="4">D6</strain>
    </source>
</reference>